<name>A0ABZ2NG18_9BACI</name>
<keyword evidence="2" id="KW-0012">Acyltransferase</keyword>
<dbReference type="PROSITE" id="PS51186">
    <property type="entry name" value="GNAT"/>
    <property type="match status" value="1"/>
</dbReference>
<dbReference type="RefSeq" id="WP_338778844.1">
    <property type="nucleotide sequence ID" value="NZ_CP147407.1"/>
</dbReference>
<dbReference type="Proteomes" id="UP001377337">
    <property type="component" value="Chromosome"/>
</dbReference>
<accession>A0ABZ2NG18</accession>
<dbReference type="InterPro" id="IPR016181">
    <property type="entry name" value="Acyl_CoA_acyltransferase"/>
</dbReference>
<dbReference type="Pfam" id="PF00583">
    <property type="entry name" value="Acetyltransf_1"/>
    <property type="match status" value="1"/>
</dbReference>
<evidence type="ECO:0000256" key="1">
    <source>
        <dbReference type="ARBA" id="ARBA00022679"/>
    </source>
</evidence>
<dbReference type="PANTHER" id="PTHR43072:SF23">
    <property type="entry name" value="UPF0039 PROTEIN C11D3.02C"/>
    <property type="match status" value="1"/>
</dbReference>
<dbReference type="Gene3D" id="3.40.630.30">
    <property type="match status" value="1"/>
</dbReference>
<dbReference type="PANTHER" id="PTHR43072">
    <property type="entry name" value="N-ACETYLTRANSFERASE"/>
    <property type="match status" value="1"/>
</dbReference>
<gene>
    <name evidence="4" type="ORF">WCV65_19705</name>
</gene>
<proteinExistence type="predicted"/>
<sequence>MKLRLAKREDLERIVDIYNTTIASRMVTADLAPVTYEARGKWFDDHNEQYPLWVAEDASGVITSWISLQPFYGREAYKHTAEVSIYIDPAFRGGGLGKKLLQAAIDQCKELNIQTLLGFVFGHNEPSIRLFERFGFERWGTLPKVANLEGVERDLVILGKRVG</sequence>
<reference evidence="4 5" key="1">
    <citation type="submission" date="2024-02" db="EMBL/GenBank/DDBJ databases">
        <title>Seven novel Bacillus-like species.</title>
        <authorList>
            <person name="Liu G."/>
        </authorList>
    </citation>
    <scope>NUCLEOTIDE SEQUENCE [LARGE SCALE GENOMIC DNA]</scope>
    <source>
        <strain evidence="4 5">FJAT-52054</strain>
    </source>
</reference>
<evidence type="ECO:0000313" key="4">
    <source>
        <dbReference type="EMBL" id="WXB96731.1"/>
    </source>
</evidence>
<dbReference type="CDD" id="cd04301">
    <property type="entry name" value="NAT_SF"/>
    <property type="match status" value="1"/>
</dbReference>
<evidence type="ECO:0000259" key="3">
    <source>
        <dbReference type="PROSITE" id="PS51186"/>
    </source>
</evidence>
<feature type="domain" description="N-acetyltransferase" evidence="3">
    <location>
        <begin position="1"/>
        <end position="163"/>
    </location>
</feature>
<protein>
    <submittedName>
        <fullName evidence="4">N-acetyltransferase family protein</fullName>
    </submittedName>
</protein>
<keyword evidence="1" id="KW-0808">Transferase</keyword>
<evidence type="ECO:0000256" key="2">
    <source>
        <dbReference type="ARBA" id="ARBA00023315"/>
    </source>
</evidence>
<organism evidence="4 5">
    <name type="scientific">Metabacillus sediminis</name>
    <dbReference type="NCBI Taxonomy" id="3117746"/>
    <lineage>
        <taxon>Bacteria</taxon>
        <taxon>Bacillati</taxon>
        <taxon>Bacillota</taxon>
        <taxon>Bacilli</taxon>
        <taxon>Bacillales</taxon>
        <taxon>Bacillaceae</taxon>
        <taxon>Metabacillus</taxon>
    </lineage>
</organism>
<evidence type="ECO:0000313" key="5">
    <source>
        <dbReference type="Proteomes" id="UP001377337"/>
    </source>
</evidence>
<keyword evidence="5" id="KW-1185">Reference proteome</keyword>
<dbReference type="InterPro" id="IPR000182">
    <property type="entry name" value="GNAT_dom"/>
</dbReference>
<dbReference type="SUPFAM" id="SSF55729">
    <property type="entry name" value="Acyl-CoA N-acyltransferases (Nat)"/>
    <property type="match status" value="1"/>
</dbReference>
<dbReference type="EMBL" id="CP147407">
    <property type="protein sequence ID" value="WXB96731.1"/>
    <property type="molecule type" value="Genomic_DNA"/>
</dbReference>